<feature type="transmembrane region" description="Helical" evidence="7">
    <location>
        <begin position="326"/>
        <end position="350"/>
    </location>
</feature>
<evidence type="ECO:0000313" key="10">
    <source>
        <dbReference type="Proteomes" id="UP000184188"/>
    </source>
</evidence>
<dbReference type="Proteomes" id="UP000184188">
    <property type="component" value="Unassembled WGS sequence"/>
</dbReference>
<evidence type="ECO:0000256" key="5">
    <source>
        <dbReference type="ARBA" id="ARBA00023136"/>
    </source>
</evidence>
<dbReference type="PROSITE" id="PS50850">
    <property type="entry name" value="MFS"/>
    <property type="match status" value="1"/>
</dbReference>
<evidence type="ECO:0000256" key="6">
    <source>
        <dbReference type="SAM" id="MobiDB-lite"/>
    </source>
</evidence>
<dbReference type="Pfam" id="PF07690">
    <property type="entry name" value="MFS_1"/>
    <property type="match status" value="1"/>
</dbReference>
<dbReference type="SUPFAM" id="SSF103473">
    <property type="entry name" value="MFS general substrate transporter"/>
    <property type="match status" value="1"/>
</dbReference>
<feature type="transmembrane region" description="Helical" evidence="7">
    <location>
        <begin position="194"/>
        <end position="219"/>
    </location>
</feature>
<keyword evidence="4 7" id="KW-1133">Transmembrane helix</keyword>
<evidence type="ECO:0000256" key="7">
    <source>
        <dbReference type="SAM" id="Phobius"/>
    </source>
</evidence>
<feature type="transmembrane region" description="Helical" evidence="7">
    <location>
        <begin position="362"/>
        <end position="389"/>
    </location>
</feature>
<feature type="compositionally biased region" description="Basic and acidic residues" evidence="6">
    <location>
        <begin position="28"/>
        <end position="57"/>
    </location>
</feature>
<accession>A0A1L9SWG8</accession>
<feature type="transmembrane region" description="Helical" evidence="7">
    <location>
        <begin position="410"/>
        <end position="430"/>
    </location>
</feature>
<evidence type="ECO:0000256" key="1">
    <source>
        <dbReference type="ARBA" id="ARBA00004141"/>
    </source>
</evidence>
<feature type="transmembrane region" description="Helical" evidence="7">
    <location>
        <begin position="508"/>
        <end position="527"/>
    </location>
</feature>
<dbReference type="RefSeq" id="XP_022586050.1">
    <property type="nucleotide sequence ID" value="XM_022721799.1"/>
</dbReference>
<evidence type="ECO:0000259" key="8">
    <source>
        <dbReference type="PROSITE" id="PS50850"/>
    </source>
</evidence>
<protein>
    <recommendedName>
        <fullName evidence="8">Major facilitator superfamily (MFS) profile domain-containing protein</fullName>
    </recommendedName>
</protein>
<dbReference type="InterPro" id="IPR036259">
    <property type="entry name" value="MFS_trans_sf"/>
</dbReference>
<feature type="transmembrane region" description="Helical" evidence="7">
    <location>
        <begin position="100"/>
        <end position="121"/>
    </location>
</feature>
<evidence type="ECO:0000256" key="4">
    <source>
        <dbReference type="ARBA" id="ARBA00022989"/>
    </source>
</evidence>
<feature type="transmembrane region" description="Helical" evidence="7">
    <location>
        <begin position="226"/>
        <end position="245"/>
    </location>
</feature>
<feature type="domain" description="Major facilitator superfamily (MFS) profile" evidence="8">
    <location>
        <begin position="102"/>
        <end position="530"/>
    </location>
</feature>
<dbReference type="STRING" id="1073090.A0A1L9SWG8"/>
<feature type="transmembrane region" description="Helical" evidence="7">
    <location>
        <begin position="257"/>
        <end position="276"/>
    </location>
</feature>
<dbReference type="AlphaFoldDB" id="A0A1L9SWG8"/>
<reference evidence="10" key="1">
    <citation type="journal article" date="2017" name="Genome Biol.">
        <title>Comparative genomics reveals high biological diversity and specific adaptations in the industrially and medically important fungal genus Aspergillus.</title>
        <authorList>
            <person name="de Vries R.P."/>
            <person name="Riley R."/>
            <person name="Wiebenga A."/>
            <person name="Aguilar-Osorio G."/>
            <person name="Amillis S."/>
            <person name="Uchima C.A."/>
            <person name="Anderluh G."/>
            <person name="Asadollahi M."/>
            <person name="Askin M."/>
            <person name="Barry K."/>
            <person name="Battaglia E."/>
            <person name="Bayram O."/>
            <person name="Benocci T."/>
            <person name="Braus-Stromeyer S.A."/>
            <person name="Caldana C."/>
            <person name="Canovas D."/>
            <person name="Cerqueira G.C."/>
            <person name="Chen F."/>
            <person name="Chen W."/>
            <person name="Choi C."/>
            <person name="Clum A."/>
            <person name="Dos Santos R.A."/>
            <person name="Damasio A.R."/>
            <person name="Diallinas G."/>
            <person name="Emri T."/>
            <person name="Fekete E."/>
            <person name="Flipphi M."/>
            <person name="Freyberg S."/>
            <person name="Gallo A."/>
            <person name="Gournas C."/>
            <person name="Habgood R."/>
            <person name="Hainaut M."/>
            <person name="Harispe M.L."/>
            <person name="Henrissat B."/>
            <person name="Hilden K.S."/>
            <person name="Hope R."/>
            <person name="Hossain A."/>
            <person name="Karabika E."/>
            <person name="Karaffa L."/>
            <person name="Karanyi Z."/>
            <person name="Krasevec N."/>
            <person name="Kuo A."/>
            <person name="Kusch H."/>
            <person name="LaButti K."/>
            <person name="Lagendijk E.L."/>
            <person name="Lapidus A."/>
            <person name="Levasseur A."/>
            <person name="Lindquist E."/>
            <person name="Lipzen A."/>
            <person name="Logrieco A.F."/>
            <person name="MacCabe A."/>
            <person name="Maekelae M.R."/>
            <person name="Malavazi I."/>
            <person name="Melin P."/>
            <person name="Meyer V."/>
            <person name="Mielnichuk N."/>
            <person name="Miskei M."/>
            <person name="Molnar A.P."/>
            <person name="Mule G."/>
            <person name="Ngan C.Y."/>
            <person name="Orejas M."/>
            <person name="Orosz E."/>
            <person name="Ouedraogo J.P."/>
            <person name="Overkamp K.M."/>
            <person name="Park H.-S."/>
            <person name="Perrone G."/>
            <person name="Piumi F."/>
            <person name="Punt P.J."/>
            <person name="Ram A.F."/>
            <person name="Ramon A."/>
            <person name="Rauscher S."/>
            <person name="Record E."/>
            <person name="Riano-Pachon D.M."/>
            <person name="Robert V."/>
            <person name="Roehrig J."/>
            <person name="Ruller R."/>
            <person name="Salamov A."/>
            <person name="Salih N.S."/>
            <person name="Samson R.A."/>
            <person name="Sandor E."/>
            <person name="Sanguinetti M."/>
            <person name="Schuetze T."/>
            <person name="Sepcic K."/>
            <person name="Shelest E."/>
            <person name="Sherlock G."/>
            <person name="Sophianopoulou V."/>
            <person name="Squina F.M."/>
            <person name="Sun H."/>
            <person name="Susca A."/>
            <person name="Todd R.B."/>
            <person name="Tsang A."/>
            <person name="Unkles S.E."/>
            <person name="van de Wiele N."/>
            <person name="van Rossen-Uffink D."/>
            <person name="Oliveira J.V."/>
            <person name="Vesth T.C."/>
            <person name="Visser J."/>
            <person name="Yu J.-H."/>
            <person name="Zhou M."/>
            <person name="Andersen M.R."/>
            <person name="Archer D.B."/>
            <person name="Baker S.E."/>
            <person name="Benoit I."/>
            <person name="Brakhage A.A."/>
            <person name="Braus G.H."/>
            <person name="Fischer R."/>
            <person name="Frisvad J.C."/>
            <person name="Goldman G.H."/>
            <person name="Houbraken J."/>
            <person name="Oakley B."/>
            <person name="Pocsi I."/>
            <person name="Scazzocchio C."/>
            <person name="Seiboth B."/>
            <person name="vanKuyk P.A."/>
            <person name="Wortman J."/>
            <person name="Dyer P.S."/>
            <person name="Grigoriev I.V."/>
        </authorList>
    </citation>
    <scope>NUCLEOTIDE SEQUENCE [LARGE SCALE GENOMIC DNA]</scope>
    <source>
        <strain evidence="10">CBS 506.65</strain>
    </source>
</reference>
<keyword evidence="10" id="KW-1185">Reference proteome</keyword>
<dbReference type="OrthoDB" id="5296287at2759"/>
<dbReference type="FunFam" id="1.20.1250.20:FF:000011">
    <property type="entry name" value="MFS multidrug transporter, putative"/>
    <property type="match status" value="1"/>
</dbReference>
<dbReference type="PANTHER" id="PTHR23502:SF68">
    <property type="entry name" value="MULTIDRUG TRANSPORTER, PUTATIVE (AFU_ORTHOLOGUE AFUA_3G01120)-RELATED"/>
    <property type="match status" value="1"/>
</dbReference>
<keyword evidence="3 7" id="KW-0812">Transmembrane</keyword>
<feature type="compositionally biased region" description="Polar residues" evidence="6">
    <location>
        <begin position="1"/>
        <end position="10"/>
    </location>
</feature>
<feature type="region of interest" description="Disordered" evidence="6">
    <location>
        <begin position="1"/>
        <end position="87"/>
    </location>
</feature>
<dbReference type="EMBL" id="KV878336">
    <property type="protein sequence ID" value="OJJ51540.1"/>
    <property type="molecule type" value="Genomic_DNA"/>
</dbReference>
<dbReference type="GeneID" id="34608264"/>
<keyword evidence="5 7" id="KW-0472">Membrane</keyword>
<proteinExistence type="inferred from homology"/>
<comment type="subcellular location">
    <subcellularLocation>
        <location evidence="1">Membrane</location>
        <topology evidence="1">Multi-pass membrane protein</topology>
    </subcellularLocation>
</comment>
<evidence type="ECO:0000256" key="3">
    <source>
        <dbReference type="ARBA" id="ARBA00022692"/>
    </source>
</evidence>
<feature type="transmembrane region" description="Helical" evidence="7">
    <location>
        <begin position="141"/>
        <end position="160"/>
    </location>
</feature>
<dbReference type="InterPro" id="IPR011701">
    <property type="entry name" value="MFS"/>
</dbReference>
<name>A0A1L9SWG8_9EURO</name>
<dbReference type="InterPro" id="IPR020846">
    <property type="entry name" value="MFS_dom"/>
</dbReference>
<dbReference type="GO" id="GO:0022857">
    <property type="term" value="F:transmembrane transporter activity"/>
    <property type="evidence" value="ECO:0007669"/>
    <property type="project" value="InterPro"/>
</dbReference>
<dbReference type="CDD" id="cd17323">
    <property type="entry name" value="MFS_Tpo1_MDR_like"/>
    <property type="match status" value="1"/>
</dbReference>
<dbReference type="Gene3D" id="1.20.1250.20">
    <property type="entry name" value="MFS general substrate transporter like domains"/>
    <property type="match status" value="1"/>
</dbReference>
<feature type="transmembrane region" description="Helical" evidence="7">
    <location>
        <begin position="436"/>
        <end position="455"/>
    </location>
</feature>
<dbReference type="VEuPathDB" id="FungiDB:ASPZODRAFT_127631"/>
<dbReference type="PANTHER" id="PTHR23502">
    <property type="entry name" value="MAJOR FACILITATOR SUPERFAMILY"/>
    <property type="match status" value="1"/>
</dbReference>
<comment type="similarity">
    <text evidence="2">Belongs to the major facilitator superfamily.</text>
</comment>
<organism evidence="9 10">
    <name type="scientific">Penicilliopsis zonata CBS 506.65</name>
    <dbReference type="NCBI Taxonomy" id="1073090"/>
    <lineage>
        <taxon>Eukaryota</taxon>
        <taxon>Fungi</taxon>
        <taxon>Dikarya</taxon>
        <taxon>Ascomycota</taxon>
        <taxon>Pezizomycotina</taxon>
        <taxon>Eurotiomycetes</taxon>
        <taxon>Eurotiomycetidae</taxon>
        <taxon>Eurotiales</taxon>
        <taxon>Aspergillaceae</taxon>
        <taxon>Penicilliopsis</taxon>
    </lineage>
</organism>
<evidence type="ECO:0000313" key="9">
    <source>
        <dbReference type="EMBL" id="OJJ51540.1"/>
    </source>
</evidence>
<feature type="transmembrane region" description="Helical" evidence="7">
    <location>
        <begin position="467"/>
        <end position="488"/>
    </location>
</feature>
<sequence>MNSFSLTQSLEFEEGGEIQNTHQLEIAGEEHAIEEEKAFSERRVSSVRDGGSDKDLEVGTDAQQTDEEEQTAELHDPNIVGWEGDEDPANPMNWSATMKWTMTGIVSLITFIVPLASSMFAPGVTQVTEEFHVSNTMLEELVVSIYILGLAFGPLLLAPLSEVYGRWVIYTVSNIFYTVMTIACAVSSDMSMLIVWRFLAGCAGSSPLAIGAGTIADLFPIHQRGLALSFYALGPIVGPGIGPVVGGFLAEAKGWRWIFWLLTIMSGAITVAQIAFMKETYAVTLLARKTKRLQKSTGNLQLRSKLDSGIPAREILIRAIIRPAKLTLLSPISILLSITAAFIYGILYLLLTTFPLVFEAQYGFSIGISGLTYIGLAVGNTAGLFIFSMTSDRYVSRRAAQGKLKPEDRLFPYFLVAGPLIAGGLFWYGWTAQAKTLWIAPIVGSALVGLGNMLFFMPVMGYLVDAFTVYAASAVAANTVLRSVGGALLPLAAESMYASLNYGWGNSLLAFLTLAFSPALIALYLYGERIRLRYPVKV</sequence>
<feature type="transmembrane region" description="Helical" evidence="7">
    <location>
        <begin position="167"/>
        <end position="188"/>
    </location>
</feature>
<evidence type="ECO:0000256" key="2">
    <source>
        <dbReference type="ARBA" id="ARBA00008335"/>
    </source>
</evidence>
<gene>
    <name evidence="9" type="ORF">ASPZODRAFT_127631</name>
</gene>
<dbReference type="GO" id="GO:0016020">
    <property type="term" value="C:membrane"/>
    <property type="evidence" value="ECO:0007669"/>
    <property type="project" value="UniProtKB-SubCell"/>
</dbReference>